<feature type="domain" description="DUF1156" evidence="2">
    <location>
        <begin position="23"/>
        <end position="70"/>
    </location>
</feature>
<reference evidence="3" key="1">
    <citation type="submission" date="2017-08" db="EMBL/GenBank/DDBJ databases">
        <title>Haloferax marisrubri sp. nov., isolated from the Discovery deep brine-seawater interface in the Red Sea.</title>
        <authorList>
            <person name="Zhang G."/>
            <person name="Stingl U."/>
        </authorList>
    </citation>
    <scope>NUCLEOTIDE SEQUENCE [LARGE SCALE GENOMIC DNA]</scope>
    <source>
        <strain evidence="3">SB3</strain>
    </source>
</reference>
<evidence type="ECO:0000256" key="1">
    <source>
        <dbReference type="SAM" id="MobiDB-lite"/>
    </source>
</evidence>
<dbReference type="InterPro" id="IPR002052">
    <property type="entry name" value="DNA_methylase_N6_adenine_CS"/>
</dbReference>
<comment type="caution">
    <text evidence="3">The sequence shown here is derived from an EMBL/GenBank/DDBJ whole genome shotgun (WGS) entry which is preliminary data.</text>
</comment>
<dbReference type="GO" id="GO:0008168">
    <property type="term" value="F:methyltransferase activity"/>
    <property type="evidence" value="ECO:0007669"/>
    <property type="project" value="InterPro"/>
</dbReference>
<feature type="compositionally biased region" description="Polar residues" evidence="1">
    <location>
        <begin position="652"/>
        <end position="661"/>
    </location>
</feature>
<gene>
    <name evidence="3" type="ORF">AUR65_018745</name>
</gene>
<dbReference type="SUPFAM" id="SSF53335">
    <property type="entry name" value="S-adenosyl-L-methionine-dependent methyltransferases"/>
    <property type="match status" value="1"/>
</dbReference>
<proteinExistence type="predicted"/>
<evidence type="ECO:0000259" key="2">
    <source>
        <dbReference type="Pfam" id="PF06634"/>
    </source>
</evidence>
<evidence type="ECO:0000313" key="3">
    <source>
        <dbReference type="EMBL" id="POG53811.1"/>
    </source>
</evidence>
<dbReference type="AlphaFoldDB" id="A0A2P4NL05"/>
<dbReference type="InterPro" id="IPR009537">
    <property type="entry name" value="DUF1156"/>
</dbReference>
<feature type="compositionally biased region" description="Acidic residues" evidence="1">
    <location>
        <begin position="944"/>
        <end position="954"/>
    </location>
</feature>
<protein>
    <submittedName>
        <fullName evidence="3">DUF1156 domain-containing protein</fullName>
    </submittedName>
</protein>
<dbReference type="OrthoDB" id="93530at2157"/>
<keyword evidence="4" id="KW-1185">Reference proteome</keyword>
<accession>A0A2P4NL05</accession>
<name>A0A2P4NL05_9EURY</name>
<feature type="compositionally biased region" description="Basic and acidic residues" evidence="1">
    <location>
        <begin position="99"/>
        <end position="110"/>
    </location>
</feature>
<dbReference type="PROSITE" id="PS00092">
    <property type="entry name" value="N6_MTASE"/>
    <property type="match status" value="1"/>
</dbReference>
<feature type="region of interest" description="Disordered" evidence="1">
    <location>
        <begin position="99"/>
        <end position="129"/>
    </location>
</feature>
<sequence length="964" mass="107848">MSDHQPLQDDESDLKRLAIEGKLPLKTVGIENLKEANPQHMPPHRYIHPWFARRPTPASRLAILASVLPEGVDSDTLLKWMQIGPDDVESGIADYVEEKKQNEGDRDGTLGEHYGYPRPFRNSPSDEEREDLHERLTDFWDGDLPTVLDPTAGGGVIPFESLRYDLPTVANELNPIPWLMLELMLEQAPAVGSLSEELNKWGDRIDETAAENLEEYFPSAAPGQTPSHYAGTYSVTCPDCGADIPLVKKWWLKKKSSSKGIAARPHISEEGDISYSCVKLPDQVEKSEFNPQDGPKSRSGAECIRCGVVMDDSAVQECLAEGDFEYEVYGVKYVKERGSSGWRAPTSDDREALKKAEERVSTDIDLHSLLQVDRYIGDEDRAGPYGVTQWRDAFTPRQLITLYEYQNAFKENEEEIRDAYEDETKVEALLILLSLTASKAVDRNSRFSPLDTGKGYPANALGGKHFTLQWAYVDNNLAAGNQSYNDTLRRIRDSYEEIQSYLEGVGEDRATVLQGDAANLDVEDDSVQAVVIDPPYYDSIIYSELSDMCYVWLREYLSETYPFAFAGELSEKGSEAVANVAKFKDVAGNSKSKKSLAEEDYESKMADIFSELYRVLEPGGVMTVMFTHKEASAWDTLTMALIRSGFTVTSTHPITSEMPQRTDTRGGGSADSTLLLTGRKPVDEDDENPEPTLWSDVQSDTREVAQEAARDLLDSGMSLTKTDVIISAFGPTLRVFADSYPVVDPQGNEIKPRKALEEAREAVARVLIDRYLTLSEGKIESLDSITEWYLLSWLIYGADTFPYDEGYQLGLGLGVNIDDIKRSTKVWRKKRGDIQLRSHDGRVANINSSSPSRSKPIDPEDFSFSSALDKVHAALHVYDTSGEKAAWEWLKERRCDSDQTFKSTLSGLLQVLPKDHDDWEIARDLSVGDTGEYLQLDLSNNVFNDEDDADDDDDKQGTFGDFDN</sequence>
<dbReference type="EMBL" id="LOPW02000022">
    <property type="protein sequence ID" value="POG53811.1"/>
    <property type="molecule type" value="Genomic_DNA"/>
</dbReference>
<dbReference type="Proteomes" id="UP000053621">
    <property type="component" value="Unassembled WGS sequence"/>
</dbReference>
<feature type="region of interest" description="Disordered" evidence="1">
    <location>
        <begin position="652"/>
        <end position="700"/>
    </location>
</feature>
<dbReference type="Gene3D" id="3.40.50.150">
    <property type="entry name" value="Vaccinia Virus protein VP39"/>
    <property type="match status" value="1"/>
</dbReference>
<dbReference type="GO" id="GO:0032259">
    <property type="term" value="P:methylation"/>
    <property type="evidence" value="ECO:0007669"/>
    <property type="project" value="InterPro"/>
</dbReference>
<dbReference type="InterPro" id="IPR029063">
    <property type="entry name" value="SAM-dependent_MTases_sf"/>
</dbReference>
<organism evidence="3 4">
    <name type="scientific">Haloferax marisrubri</name>
    <dbReference type="NCBI Taxonomy" id="1544719"/>
    <lineage>
        <taxon>Archaea</taxon>
        <taxon>Methanobacteriati</taxon>
        <taxon>Methanobacteriota</taxon>
        <taxon>Stenosarchaea group</taxon>
        <taxon>Halobacteria</taxon>
        <taxon>Halobacteriales</taxon>
        <taxon>Haloferacaceae</taxon>
        <taxon>Haloferax</taxon>
    </lineage>
</organism>
<dbReference type="GO" id="GO:0003676">
    <property type="term" value="F:nucleic acid binding"/>
    <property type="evidence" value="ECO:0007669"/>
    <property type="project" value="InterPro"/>
</dbReference>
<evidence type="ECO:0000313" key="4">
    <source>
        <dbReference type="Proteomes" id="UP000053621"/>
    </source>
</evidence>
<dbReference type="RefSeq" id="WP_084816535.1">
    <property type="nucleotide sequence ID" value="NZ_LOPW02000022.1"/>
</dbReference>
<dbReference type="Pfam" id="PF06634">
    <property type="entry name" value="DUF1156"/>
    <property type="match status" value="1"/>
</dbReference>
<feature type="region of interest" description="Disordered" evidence="1">
    <location>
        <begin position="941"/>
        <end position="964"/>
    </location>
</feature>